<evidence type="ECO:0000313" key="3">
    <source>
        <dbReference type="EMBL" id="OQW86009.1"/>
    </source>
</evidence>
<dbReference type="SUPFAM" id="SSF51120">
    <property type="entry name" value="beta-Roll"/>
    <property type="match status" value="1"/>
</dbReference>
<dbReference type="GO" id="GO:0003824">
    <property type="term" value="F:catalytic activity"/>
    <property type="evidence" value="ECO:0007669"/>
    <property type="project" value="InterPro"/>
</dbReference>
<dbReference type="AlphaFoldDB" id="A0A1W9KPF6"/>
<dbReference type="GO" id="GO:0005615">
    <property type="term" value="C:extracellular space"/>
    <property type="evidence" value="ECO:0007669"/>
    <property type="project" value="InterPro"/>
</dbReference>
<dbReference type="CDD" id="cd04486">
    <property type="entry name" value="YhcR_OBF_like"/>
    <property type="match status" value="1"/>
</dbReference>
<dbReference type="PRINTS" id="PR00313">
    <property type="entry name" value="CABNDNGRPT"/>
</dbReference>
<reference evidence="3 4" key="1">
    <citation type="submission" date="2017-01" db="EMBL/GenBank/DDBJ databases">
        <title>Novel large sulfur bacteria in the metagenomes of groundwater-fed chemosynthetic microbial mats in the Lake Huron basin.</title>
        <authorList>
            <person name="Sharrar A.M."/>
            <person name="Flood B.E."/>
            <person name="Bailey J.V."/>
            <person name="Jones D.S."/>
            <person name="Biddanda B."/>
            <person name="Ruberg S.A."/>
            <person name="Marcus D.N."/>
            <person name="Dick G.J."/>
        </authorList>
    </citation>
    <scope>NUCLEOTIDE SEQUENCE [LARGE SCALE GENOMIC DNA]</scope>
    <source>
        <strain evidence="3">A7</strain>
    </source>
</reference>
<dbReference type="InterPro" id="IPR018511">
    <property type="entry name" value="Hemolysin-typ_Ca-bd_CS"/>
</dbReference>
<dbReference type="InterPro" id="IPR019960">
    <property type="entry name" value="T1SS_VCA0849"/>
</dbReference>
<dbReference type="Gene3D" id="3.60.10.10">
    <property type="entry name" value="Endonuclease/exonuclease/phosphatase"/>
    <property type="match status" value="1"/>
</dbReference>
<dbReference type="InterPro" id="IPR047971">
    <property type="entry name" value="ExeM-like"/>
</dbReference>
<feature type="domain" description="Endonuclease/exonuclease/phosphatase" evidence="2">
    <location>
        <begin position="610"/>
        <end position="907"/>
    </location>
</feature>
<proteinExistence type="predicted"/>
<sequence>MKHHSSIRRPALKTVPACLLALGVLSSSLAVADTTPQALPFSQNWSSAGLISADDDWSGVPGIVGYRGDNLTASTGTDPQTLLVLDSKMDVNANQTTPASFGTGGVTEFQLTNPTIALAGSGTADAPSIVIHLNTTGQQAIVVSYLVRDLESVDDAQQQVGLQYRVGSTGNFVNVPAGYVADATTGPSLATLTTAVSAVLPAAADNQSELQVRIITTNAGGSDEWVGIDDISITGTPTGGTVNLPIATSCPANPVFVQGAGGSVALSATDPDSVVNSIVLSGAPAGIALSAVNTASTDGGTATASLDAAPTLAAGSYAVQVSFGNNELQTADCTVTVRVDGVTTIPQIQGNDATSPLAGQSVTTRGVVTKVNNNGFFMQDLAGDDDVSTSDGVFVFTSSAPPASVVVGNLLNVTGTVTEFRVGTGAEAVARPVTEIVSPVISLVSSGNTIAPKRVFLPESTEGELERLEGMLVRIEVPLTASQNFFQGRYGQVTLAADGRLIKPTNIHPAGSRDALDLADENARRRILLDDGSSFQNPNPTPYIGADNTLRAGDSLASGLTGVIDYGLATNSSSGISDYKIHPTQPVVFSRTNARTAAPAAVGGDIRVGSFNVLNYFTTVGPLGTPCFGGECRGANSAAEFQRQRNKIIPAILGLNADVVGLMEIENNGQTAVQDLVNGLNAVAGAGTYVTVSLPTDGTGTDAIRVAMIYKPARVSLVGGAISDTNPIHNRPPLAQTFAAANGEKFSVVVNHFKSKGSCPAVAGPDADQGDGQGCWNATRTEQAQALGSFITRELVSVDPDVVIVGDLNAYGKEDPILALVAQGFVDQIARFDAANGYSYVFDGESGYLDHALASVSLSAQTVGATHWHINADEPAIIDYNLEYKQPTCATCGPDYYSASVNRSSDHDPVILGLALAAPVVSGQVINGTSGRDTLTGTAGNDVIKGGPGADVITGGAGADRFVYTSTRDVGDRITDFVPGADRIDLAALLSSIGYTGVNAVASGVVKLVDTAAGLSLQIDTDGAAGNAVARPLLTLTGVTAAQIVPSRDLSF</sequence>
<name>A0A1W9KPF6_9BURK</name>
<dbReference type="Pfam" id="PF03372">
    <property type="entry name" value="Exo_endo_phos"/>
    <property type="match status" value="1"/>
</dbReference>
<organism evidence="3 4">
    <name type="scientific">Rhodoferax ferrireducens</name>
    <dbReference type="NCBI Taxonomy" id="192843"/>
    <lineage>
        <taxon>Bacteria</taxon>
        <taxon>Pseudomonadati</taxon>
        <taxon>Pseudomonadota</taxon>
        <taxon>Betaproteobacteria</taxon>
        <taxon>Burkholderiales</taxon>
        <taxon>Comamonadaceae</taxon>
        <taxon>Rhodoferax</taxon>
    </lineage>
</organism>
<dbReference type="SUPFAM" id="SSF56219">
    <property type="entry name" value="DNase I-like"/>
    <property type="match status" value="1"/>
</dbReference>
<feature type="chain" id="PRO_5012371238" description="Endonuclease/exonuclease/phosphatase domain-containing protein" evidence="1">
    <location>
        <begin position="33"/>
        <end position="1052"/>
    </location>
</feature>
<dbReference type="PANTHER" id="PTHR42834">
    <property type="entry name" value="ENDONUCLEASE/EXONUCLEASE/PHOSPHATASE FAMILY PROTEIN (AFU_ORTHOLOGUE AFUA_3G09210)"/>
    <property type="match status" value="1"/>
</dbReference>
<evidence type="ECO:0000259" key="2">
    <source>
        <dbReference type="Pfam" id="PF03372"/>
    </source>
</evidence>
<dbReference type="Proteomes" id="UP000192505">
    <property type="component" value="Unassembled WGS sequence"/>
</dbReference>
<dbReference type="NCBIfam" id="TIGR03661">
    <property type="entry name" value="T1SS_VCA0849"/>
    <property type="match status" value="1"/>
</dbReference>
<gene>
    <name evidence="3" type="ORF">BWK72_19375</name>
</gene>
<dbReference type="InterPro" id="IPR001343">
    <property type="entry name" value="Hemolysn_Ca-bd"/>
</dbReference>
<dbReference type="EMBL" id="MTEI01000025">
    <property type="protein sequence ID" value="OQW86009.1"/>
    <property type="molecule type" value="Genomic_DNA"/>
</dbReference>
<dbReference type="PANTHER" id="PTHR42834:SF1">
    <property type="entry name" value="ENDONUCLEASE_EXONUCLEASE_PHOSPHATASE FAMILY PROTEIN (AFU_ORTHOLOGUE AFUA_3G09210)"/>
    <property type="match status" value="1"/>
</dbReference>
<dbReference type="Pfam" id="PF00353">
    <property type="entry name" value="HemolysinCabind"/>
    <property type="match status" value="1"/>
</dbReference>
<accession>A0A1W9KPF6</accession>
<dbReference type="CDD" id="cd10283">
    <property type="entry name" value="MnuA_DNase1-like"/>
    <property type="match status" value="1"/>
</dbReference>
<dbReference type="PROSITE" id="PS00330">
    <property type="entry name" value="HEMOLYSIN_CALCIUM"/>
    <property type="match status" value="2"/>
</dbReference>
<dbReference type="InterPro" id="IPR011049">
    <property type="entry name" value="Serralysin-like_metalloprot_C"/>
</dbReference>
<dbReference type="NCBIfam" id="NF033681">
    <property type="entry name" value="ExeM_NucH_DNase"/>
    <property type="match status" value="1"/>
</dbReference>
<dbReference type="Gene3D" id="2.150.10.10">
    <property type="entry name" value="Serralysin-like metalloprotease, C-terminal"/>
    <property type="match status" value="1"/>
</dbReference>
<dbReference type="GO" id="GO:0005509">
    <property type="term" value="F:calcium ion binding"/>
    <property type="evidence" value="ECO:0007669"/>
    <property type="project" value="InterPro"/>
</dbReference>
<protein>
    <recommendedName>
        <fullName evidence="2">Endonuclease/exonuclease/phosphatase domain-containing protein</fullName>
    </recommendedName>
</protein>
<dbReference type="InterPro" id="IPR005135">
    <property type="entry name" value="Endo/exonuclease/phosphatase"/>
</dbReference>
<keyword evidence="1" id="KW-0732">Signal</keyword>
<dbReference type="InterPro" id="IPR036691">
    <property type="entry name" value="Endo/exonu/phosph_ase_sf"/>
</dbReference>
<feature type="signal peptide" evidence="1">
    <location>
        <begin position="1"/>
        <end position="32"/>
    </location>
</feature>
<evidence type="ECO:0000256" key="1">
    <source>
        <dbReference type="SAM" id="SignalP"/>
    </source>
</evidence>
<comment type="caution">
    <text evidence="3">The sequence shown here is derived from an EMBL/GenBank/DDBJ whole genome shotgun (WGS) entry which is preliminary data.</text>
</comment>
<evidence type="ECO:0000313" key="4">
    <source>
        <dbReference type="Proteomes" id="UP000192505"/>
    </source>
</evidence>